<reference evidence="1" key="1">
    <citation type="journal article" date="2023" name="Insect Mol. Biol.">
        <title>Genome sequencing provides insights into the evolution of gene families encoding plant cell wall-degrading enzymes in longhorned beetles.</title>
        <authorList>
            <person name="Shin N.R."/>
            <person name="Okamura Y."/>
            <person name="Kirsch R."/>
            <person name="Pauchet Y."/>
        </authorList>
    </citation>
    <scope>NUCLEOTIDE SEQUENCE</scope>
    <source>
        <strain evidence="1">RBIC_L_NR</strain>
    </source>
</reference>
<gene>
    <name evidence="1" type="ORF">NQ314_000021</name>
</gene>
<keyword evidence="2" id="KW-1185">Reference proteome</keyword>
<sequence>MNDKRYWKQPLTYAQLLEELEKDDVTDFPEQIVIFPEKNANEDCDTDEDSGDEDFVDVENLPGAQLRAEVEVQMVSENNSKD</sequence>
<evidence type="ECO:0000313" key="1">
    <source>
        <dbReference type="EMBL" id="KAJ8972824.1"/>
    </source>
</evidence>
<protein>
    <submittedName>
        <fullName evidence="1">Uncharacterized protein</fullName>
    </submittedName>
</protein>
<organism evidence="1 2">
    <name type="scientific">Rhamnusium bicolor</name>
    <dbReference type="NCBI Taxonomy" id="1586634"/>
    <lineage>
        <taxon>Eukaryota</taxon>
        <taxon>Metazoa</taxon>
        <taxon>Ecdysozoa</taxon>
        <taxon>Arthropoda</taxon>
        <taxon>Hexapoda</taxon>
        <taxon>Insecta</taxon>
        <taxon>Pterygota</taxon>
        <taxon>Neoptera</taxon>
        <taxon>Endopterygota</taxon>
        <taxon>Coleoptera</taxon>
        <taxon>Polyphaga</taxon>
        <taxon>Cucujiformia</taxon>
        <taxon>Chrysomeloidea</taxon>
        <taxon>Cerambycidae</taxon>
        <taxon>Lepturinae</taxon>
        <taxon>Rhagiini</taxon>
        <taxon>Rhamnusium</taxon>
    </lineage>
</organism>
<comment type="caution">
    <text evidence="1">The sequence shown here is derived from an EMBL/GenBank/DDBJ whole genome shotgun (WGS) entry which is preliminary data.</text>
</comment>
<dbReference type="Proteomes" id="UP001162156">
    <property type="component" value="Unassembled WGS sequence"/>
</dbReference>
<accession>A0AAV8ZZH2</accession>
<dbReference type="AlphaFoldDB" id="A0AAV8ZZH2"/>
<evidence type="ECO:0000313" key="2">
    <source>
        <dbReference type="Proteomes" id="UP001162156"/>
    </source>
</evidence>
<name>A0AAV8ZZH2_9CUCU</name>
<dbReference type="EMBL" id="JANEYF010000006">
    <property type="protein sequence ID" value="KAJ8972824.1"/>
    <property type="molecule type" value="Genomic_DNA"/>
</dbReference>
<proteinExistence type="predicted"/>